<keyword evidence="8" id="KW-0472">Membrane</keyword>
<evidence type="ECO:0000313" key="10">
    <source>
        <dbReference type="EMBL" id="KAJ4845789.1"/>
    </source>
</evidence>
<evidence type="ECO:0000256" key="3">
    <source>
        <dbReference type="ARBA" id="ARBA00022553"/>
    </source>
</evidence>
<dbReference type="SUPFAM" id="SSF63829">
    <property type="entry name" value="Calcium-dependent phosphotriesterase"/>
    <property type="match status" value="2"/>
</dbReference>
<keyword evidence="11" id="KW-1185">Reference proteome</keyword>
<dbReference type="Pfam" id="PF20067">
    <property type="entry name" value="SSL_N"/>
    <property type="match status" value="2"/>
</dbReference>
<name>A0A9Q0JL88_9ROSI</name>
<dbReference type="Proteomes" id="UP001141552">
    <property type="component" value="Unassembled WGS sequence"/>
</dbReference>
<feature type="region of interest" description="Disordered" evidence="7">
    <location>
        <begin position="1"/>
        <end position="24"/>
    </location>
</feature>
<feature type="domain" description="Strictosidine synthase conserved region" evidence="9">
    <location>
        <begin position="571"/>
        <end position="640"/>
    </location>
</feature>
<dbReference type="FunFam" id="2.120.10.30:FF:000073">
    <property type="entry name" value="Protein STRICTOSIDINE SYNTHASE-LIKE 6"/>
    <property type="match status" value="1"/>
</dbReference>
<dbReference type="InterPro" id="IPR018119">
    <property type="entry name" value="Strictosidine_synth_cons-reg"/>
</dbReference>
<gene>
    <name evidence="10" type="ORF">Tsubulata_041454</name>
</gene>
<keyword evidence="5" id="KW-0732">Signal</keyword>
<keyword evidence="8" id="KW-0812">Transmembrane</keyword>
<dbReference type="GO" id="GO:0016787">
    <property type="term" value="F:hydrolase activity"/>
    <property type="evidence" value="ECO:0007669"/>
    <property type="project" value="TreeGrafter"/>
</dbReference>
<dbReference type="GO" id="GO:0005773">
    <property type="term" value="C:vacuole"/>
    <property type="evidence" value="ECO:0007669"/>
    <property type="project" value="UniProtKB-SubCell"/>
</dbReference>
<evidence type="ECO:0000256" key="7">
    <source>
        <dbReference type="SAM" id="MobiDB-lite"/>
    </source>
</evidence>
<dbReference type="OrthoDB" id="5307922at2759"/>
<keyword evidence="8" id="KW-1133">Transmembrane helix</keyword>
<dbReference type="Pfam" id="PF03088">
    <property type="entry name" value="Str_synth"/>
    <property type="match status" value="2"/>
</dbReference>
<evidence type="ECO:0000256" key="1">
    <source>
        <dbReference type="ARBA" id="ARBA00004116"/>
    </source>
</evidence>
<dbReference type="EMBL" id="JAKUCV010001568">
    <property type="protein sequence ID" value="KAJ4845789.1"/>
    <property type="molecule type" value="Genomic_DNA"/>
</dbReference>
<organism evidence="10 11">
    <name type="scientific">Turnera subulata</name>
    <dbReference type="NCBI Taxonomy" id="218843"/>
    <lineage>
        <taxon>Eukaryota</taxon>
        <taxon>Viridiplantae</taxon>
        <taxon>Streptophyta</taxon>
        <taxon>Embryophyta</taxon>
        <taxon>Tracheophyta</taxon>
        <taxon>Spermatophyta</taxon>
        <taxon>Magnoliopsida</taxon>
        <taxon>eudicotyledons</taxon>
        <taxon>Gunneridae</taxon>
        <taxon>Pentapetalae</taxon>
        <taxon>rosids</taxon>
        <taxon>fabids</taxon>
        <taxon>Malpighiales</taxon>
        <taxon>Passifloraceae</taxon>
        <taxon>Turnera</taxon>
    </lineage>
</organism>
<reference evidence="10" key="1">
    <citation type="submission" date="2022-02" db="EMBL/GenBank/DDBJ databases">
        <authorList>
            <person name="Henning P.M."/>
            <person name="McCubbin A.G."/>
            <person name="Shore J.S."/>
        </authorList>
    </citation>
    <scope>NUCLEOTIDE SEQUENCE</scope>
    <source>
        <strain evidence="10">F60SS</strain>
        <tissue evidence="10">Leaves</tissue>
    </source>
</reference>
<dbReference type="PANTHER" id="PTHR10426">
    <property type="entry name" value="STRICTOSIDINE SYNTHASE-RELATED"/>
    <property type="match status" value="1"/>
</dbReference>
<feature type="compositionally biased region" description="Low complexity" evidence="7">
    <location>
        <begin position="8"/>
        <end position="24"/>
    </location>
</feature>
<evidence type="ECO:0000256" key="5">
    <source>
        <dbReference type="ARBA" id="ARBA00022729"/>
    </source>
</evidence>
<accession>A0A9Q0JL88</accession>
<dbReference type="InterPro" id="IPR011042">
    <property type="entry name" value="6-blade_b-propeller_TolB-like"/>
</dbReference>
<evidence type="ECO:0000313" key="11">
    <source>
        <dbReference type="Proteomes" id="UP001141552"/>
    </source>
</evidence>
<comment type="subcellular location">
    <subcellularLocation>
        <location evidence="1">Vacuole</location>
    </subcellularLocation>
</comment>
<keyword evidence="6" id="KW-0325">Glycoprotein</keyword>
<keyword evidence="4" id="KW-0926">Vacuole</keyword>
<reference evidence="10" key="2">
    <citation type="journal article" date="2023" name="Plants (Basel)">
        <title>Annotation of the Turnera subulata (Passifloraceae) Draft Genome Reveals the S-Locus Evolved after the Divergence of Turneroideae from Passifloroideae in a Stepwise Manner.</title>
        <authorList>
            <person name="Henning P.M."/>
            <person name="Roalson E.H."/>
            <person name="Mir W."/>
            <person name="McCubbin A.G."/>
            <person name="Shore J.S."/>
        </authorList>
    </citation>
    <scope>NUCLEOTIDE SEQUENCE</scope>
    <source>
        <strain evidence="10">F60SS</strain>
    </source>
</reference>
<comment type="caution">
    <text evidence="10">The sequence shown here is derived from an EMBL/GenBank/DDBJ whole genome shotgun (WGS) entry which is preliminary data.</text>
</comment>
<dbReference type="GO" id="GO:0009753">
    <property type="term" value="P:response to jasmonic acid"/>
    <property type="evidence" value="ECO:0007669"/>
    <property type="project" value="UniProtKB-ARBA"/>
</dbReference>
<keyword evidence="3" id="KW-0597">Phosphoprotein</keyword>
<evidence type="ECO:0000256" key="6">
    <source>
        <dbReference type="ARBA" id="ARBA00023180"/>
    </source>
</evidence>
<dbReference type="PANTHER" id="PTHR10426:SF88">
    <property type="entry name" value="ADIPOCYTE PLASMA MEMBRANE-ASSOCIATED PROTEIN HEMOMUCIN-RELATED"/>
    <property type="match status" value="1"/>
</dbReference>
<feature type="domain" description="Strictosidine synthase conserved region" evidence="9">
    <location>
        <begin position="180"/>
        <end position="266"/>
    </location>
</feature>
<evidence type="ECO:0000256" key="8">
    <source>
        <dbReference type="SAM" id="Phobius"/>
    </source>
</evidence>
<dbReference type="Gene3D" id="2.120.10.30">
    <property type="entry name" value="TolB, C-terminal domain"/>
    <property type="match status" value="2"/>
</dbReference>
<evidence type="ECO:0000256" key="2">
    <source>
        <dbReference type="ARBA" id="ARBA00009191"/>
    </source>
</evidence>
<protein>
    <recommendedName>
        <fullName evidence="9">Strictosidine synthase conserved region domain-containing protein</fullName>
    </recommendedName>
</protein>
<feature type="transmembrane region" description="Helical" evidence="8">
    <location>
        <begin position="27"/>
        <end position="46"/>
    </location>
</feature>
<comment type="similarity">
    <text evidence="2">Belongs to the strictosidine synthase family.</text>
</comment>
<evidence type="ECO:0000256" key="4">
    <source>
        <dbReference type="ARBA" id="ARBA00022554"/>
    </source>
</evidence>
<proteinExistence type="inferred from homology"/>
<dbReference type="GO" id="GO:0012505">
    <property type="term" value="C:endomembrane system"/>
    <property type="evidence" value="ECO:0007669"/>
    <property type="project" value="TreeGrafter"/>
</dbReference>
<sequence>MDRVMPESNTSSVSPTKTSTSSGRSSWSFFTVVILLAPVLLAVLVYQLDSFDPAPLPLHELTHPPLTAPTKHDRILQGSEYLGAGELKGPEDIAYDPRSGLIYTTCADGWIKRVTVNESVADSVVESWVNTGGRPLGLVVGNNGEVVVADAHKGLLRISADGAVELLTDEAEGQKFKLADGVDIADDGTIYFTDASYKYNLEEDRWDILGGRPHGRFLSYDPVTKQTKVLARDLYFANGVAVSPQQDYVVFCESAMRRCKKYYIQGDKKGRIEKFLDNLPGMPDNIHYSQGHYWIGFPTVVTTTLDLALSYPIIRKAVGVLSRYVSILNIGKNAGVFVVDMEGRPAAQYGDPGLVMITSGVQIGNHLYCGSTIYPHILRLNLAKYPAVVAHTITESNTASVASTTNTSPTPVRRRSSWPLLSSVLLAPVLVAALVYQLDPSHPAPLPIHELTQPPLTAPSKNGRMLQGSEYVGAGKLKGPEDIAYDAKSGLIYATCGDGWIKRVTHNESVVDSVVESWVNTGGRPLGIVLGHHGEVIVADAYKGLLRVGTDDGEVELLTDEAEGQKFNLADGVSIADDGTIYFTDASYKYNLQETHLDFLEGRPNGRLLSYDPVTRQTKVLARDLYFPNGLAVSPNQDYVEISAGLELTLAYPFIRKASGIISRYIGPINLIKNAGVFVVDKEGKPAAHYYDPGLAMITAGVQIGTHLYCGSTIYPHIVRLNLAKYPAQPTT</sequence>
<dbReference type="AlphaFoldDB" id="A0A9Q0JL88"/>
<evidence type="ECO:0000259" key="9">
    <source>
        <dbReference type="Pfam" id="PF03088"/>
    </source>
</evidence>